<reference evidence="2" key="2">
    <citation type="journal article" date="2011" name="Proc. Natl. Acad. Sci. U.S.A.">
        <title>Obligate biotrophy features unraveled by the genomic analysis of rust fungi.</title>
        <authorList>
            <person name="Duplessis S."/>
            <person name="Cuomo C.A."/>
            <person name="Lin Y.-C."/>
            <person name="Aerts A."/>
            <person name="Tisserant E."/>
            <person name="Veneault-Fourrey C."/>
            <person name="Joly D.L."/>
            <person name="Hacquard S."/>
            <person name="Amselem J."/>
            <person name="Cantarel B.L."/>
            <person name="Chiu R."/>
            <person name="Coutinho P.M."/>
            <person name="Feau N."/>
            <person name="Field M."/>
            <person name="Frey P."/>
            <person name="Gelhaye E."/>
            <person name="Goldberg J."/>
            <person name="Grabherr M.G."/>
            <person name="Kodira C.D."/>
            <person name="Kohler A."/>
            <person name="Kuees U."/>
            <person name="Lindquist E.A."/>
            <person name="Lucas S.M."/>
            <person name="Mago R."/>
            <person name="Mauceli E."/>
            <person name="Morin E."/>
            <person name="Murat C."/>
            <person name="Pangilinan J.L."/>
            <person name="Park R."/>
            <person name="Pearson M."/>
            <person name="Quesneville H."/>
            <person name="Rouhier N."/>
            <person name="Sakthikumar S."/>
            <person name="Salamov A.A."/>
            <person name="Schmutz J."/>
            <person name="Selles B."/>
            <person name="Shapiro H."/>
            <person name="Tanguay P."/>
            <person name="Tuskan G.A."/>
            <person name="Henrissat B."/>
            <person name="Van de Peer Y."/>
            <person name="Rouze P."/>
            <person name="Ellis J.G."/>
            <person name="Dodds P.N."/>
            <person name="Schein J.E."/>
            <person name="Zhong S."/>
            <person name="Hamelin R.C."/>
            <person name="Grigoriev I.V."/>
            <person name="Szabo L.J."/>
            <person name="Martin F."/>
        </authorList>
    </citation>
    <scope>NUCLEOTIDE SEQUENCE [LARGE SCALE GENOMIC DNA]</scope>
    <source>
        <strain evidence="2">CRL 75-36-700-3 / race SCCL</strain>
    </source>
</reference>
<gene>
    <name evidence="1" type="ORF">PGTG_02961</name>
</gene>
<organism evidence="1 2">
    <name type="scientific">Puccinia graminis f. sp. tritici (strain CRL 75-36-700-3 / race SCCL)</name>
    <name type="common">Black stem rust fungus</name>
    <dbReference type="NCBI Taxonomy" id="418459"/>
    <lineage>
        <taxon>Eukaryota</taxon>
        <taxon>Fungi</taxon>
        <taxon>Dikarya</taxon>
        <taxon>Basidiomycota</taxon>
        <taxon>Pucciniomycotina</taxon>
        <taxon>Pucciniomycetes</taxon>
        <taxon>Pucciniales</taxon>
        <taxon>Pucciniaceae</taxon>
        <taxon>Puccinia</taxon>
    </lineage>
</organism>
<dbReference type="Proteomes" id="UP000008783">
    <property type="component" value="Unassembled WGS sequence"/>
</dbReference>
<accession>E3JWU5</accession>
<dbReference type="KEGG" id="pgr:PGTG_02961"/>
<name>E3JWU5_PUCGT</name>
<evidence type="ECO:0000313" key="2">
    <source>
        <dbReference type="Proteomes" id="UP000008783"/>
    </source>
</evidence>
<proteinExistence type="predicted"/>
<evidence type="ECO:0000313" key="1">
    <source>
        <dbReference type="EMBL" id="EFP76520.2"/>
    </source>
</evidence>
<dbReference type="AlphaFoldDB" id="E3JWU5"/>
<sequence length="56" mass="6091">MYSSAVRTPIPTINVKYPPTSSPVSDVISADPPNQYPVVSVNRAENEIPSCTICQR</sequence>
<protein>
    <submittedName>
        <fullName evidence="1">Uncharacterized protein</fullName>
    </submittedName>
</protein>
<reference key="1">
    <citation type="submission" date="2007-01" db="EMBL/GenBank/DDBJ databases">
        <title>The Genome Sequence of Puccinia graminis f. sp. tritici Strain CRL 75-36-700-3.</title>
        <authorList>
            <consortium name="The Broad Institute Genome Sequencing Platform"/>
            <person name="Birren B."/>
            <person name="Lander E."/>
            <person name="Galagan J."/>
            <person name="Nusbaum C."/>
            <person name="Devon K."/>
            <person name="Cuomo C."/>
            <person name="Jaffe D."/>
            <person name="Butler J."/>
            <person name="Alvarez P."/>
            <person name="Gnerre S."/>
            <person name="Grabherr M."/>
            <person name="Mauceli E."/>
            <person name="Brockman W."/>
            <person name="Young S."/>
            <person name="LaButti K."/>
            <person name="Sykes S."/>
            <person name="DeCaprio D."/>
            <person name="Crawford M."/>
            <person name="Koehrsen M."/>
            <person name="Engels R."/>
            <person name="Montgomery P."/>
            <person name="Pearson M."/>
            <person name="Howarth C."/>
            <person name="Larson L."/>
            <person name="White J."/>
            <person name="Zeng Q."/>
            <person name="Kodira C."/>
            <person name="Yandava C."/>
            <person name="Alvarado L."/>
            <person name="O'Leary S."/>
            <person name="Szabo L."/>
            <person name="Dean R."/>
            <person name="Schein J."/>
        </authorList>
    </citation>
    <scope>NUCLEOTIDE SEQUENCE</scope>
    <source>
        <strain>CRL 75-36-700-3</strain>
    </source>
</reference>
<dbReference type="HOGENOM" id="CLU_3015255_0_0_1"/>
<dbReference type="GeneID" id="10528293"/>
<dbReference type="EMBL" id="DS178265">
    <property type="protein sequence ID" value="EFP76520.2"/>
    <property type="molecule type" value="Genomic_DNA"/>
</dbReference>
<dbReference type="VEuPathDB" id="FungiDB:PGTG_02961"/>
<keyword evidence="2" id="KW-1185">Reference proteome</keyword>
<dbReference type="InParanoid" id="E3JWU5"/>
<dbReference type="RefSeq" id="XP_003320939.2">
    <property type="nucleotide sequence ID" value="XM_003320891.2"/>
</dbReference>